<feature type="signal peptide" evidence="2">
    <location>
        <begin position="1"/>
        <end position="19"/>
    </location>
</feature>
<dbReference type="Proteomes" id="UP000290657">
    <property type="component" value="Unassembled WGS sequence"/>
</dbReference>
<dbReference type="PANTHER" id="PTHR35869">
    <property type="entry name" value="OUTER-MEMBRANE LIPOPROTEIN CARRIER PROTEIN"/>
    <property type="match status" value="1"/>
</dbReference>
<evidence type="ECO:0000256" key="2">
    <source>
        <dbReference type="SAM" id="SignalP"/>
    </source>
</evidence>
<dbReference type="Gene3D" id="2.50.20.10">
    <property type="entry name" value="Lipoprotein localisation LolA/LolB/LppX"/>
    <property type="match status" value="2"/>
</dbReference>
<gene>
    <name evidence="3" type="ORF">CRV04_04250</name>
</gene>
<name>A0A4Q0XRX9_9BACT</name>
<reference evidence="3 4" key="1">
    <citation type="submission" date="2017-10" db="EMBL/GenBank/DDBJ databases">
        <title>Genomics of the genus Arcobacter.</title>
        <authorList>
            <person name="Perez-Cataluna A."/>
            <person name="Figueras M.J."/>
        </authorList>
    </citation>
    <scope>NUCLEOTIDE SEQUENCE [LARGE SCALE GENOMIC DNA]</scope>
    <source>
        <strain evidence="3 4">CECT 8987</strain>
    </source>
</reference>
<sequence length="175" mass="20505">MVYKMLLQVAFLLVVGAQANIFDNIKTFQANFIQTIQNSSDKTIVYKGEVFIKGNARILWQYKKPIIKNVYINNSYAIVDEPELEQAIYTKLHQEVDILDIIKNAKEISPTLYRTTLYEIQYDIHVKQNQIESINYQDELENQVSIAFSNIKENLILPNDLFEFYPPTSYDIIRK</sequence>
<evidence type="ECO:0000313" key="4">
    <source>
        <dbReference type="Proteomes" id="UP000290657"/>
    </source>
</evidence>
<dbReference type="RefSeq" id="WP_128995569.1">
    <property type="nucleotide sequence ID" value="NZ_PDKN01000002.1"/>
</dbReference>
<dbReference type="PANTHER" id="PTHR35869:SF1">
    <property type="entry name" value="OUTER-MEMBRANE LIPOPROTEIN CARRIER PROTEIN"/>
    <property type="match status" value="1"/>
</dbReference>
<dbReference type="InterPro" id="IPR004564">
    <property type="entry name" value="OM_lipoprot_carrier_LolA-like"/>
</dbReference>
<dbReference type="NCBIfam" id="NF000663">
    <property type="entry name" value="PRK00031.2-1"/>
    <property type="match status" value="1"/>
</dbReference>
<dbReference type="AlphaFoldDB" id="A0A4Q0XRX9"/>
<organism evidence="3 4">
    <name type="scientific">Candidatus Marinarcus aquaticus</name>
    <dbReference type="NCBI Taxonomy" id="2044504"/>
    <lineage>
        <taxon>Bacteria</taxon>
        <taxon>Pseudomonadati</taxon>
        <taxon>Campylobacterota</taxon>
        <taxon>Epsilonproteobacteria</taxon>
        <taxon>Campylobacterales</taxon>
        <taxon>Arcobacteraceae</taxon>
        <taxon>Candidatus Marinarcus</taxon>
    </lineage>
</organism>
<protein>
    <submittedName>
        <fullName evidence="3">Cell envelope biogenesis protein LolA</fullName>
    </submittedName>
</protein>
<feature type="chain" id="PRO_5020633979" evidence="2">
    <location>
        <begin position="20"/>
        <end position="175"/>
    </location>
</feature>
<proteinExistence type="predicted"/>
<evidence type="ECO:0000313" key="3">
    <source>
        <dbReference type="EMBL" id="RXJ60220.1"/>
    </source>
</evidence>
<dbReference type="CDD" id="cd16325">
    <property type="entry name" value="LolA"/>
    <property type="match status" value="1"/>
</dbReference>
<keyword evidence="4" id="KW-1185">Reference proteome</keyword>
<keyword evidence="1 2" id="KW-0732">Signal</keyword>
<evidence type="ECO:0000256" key="1">
    <source>
        <dbReference type="ARBA" id="ARBA00022729"/>
    </source>
</evidence>
<dbReference type="OrthoDB" id="5339202at2"/>
<accession>A0A4Q0XRX9</accession>
<dbReference type="Pfam" id="PF03548">
    <property type="entry name" value="LolA"/>
    <property type="match status" value="1"/>
</dbReference>
<comment type="caution">
    <text evidence="3">The sequence shown here is derived from an EMBL/GenBank/DDBJ whole genome shotgun (WGS) entry which is preliminary data.</text>
</comment>
<dbReference type="SUPFAM" id="SSF89392">
    <property type="entry name" value="Prokaryotic lipoproteins and lipoprotein localization factors"/>
    <property type="match status" value="1"/>
</dbReference>
<dbReference type="InterPro" id="IPR029046">
    <property type="entry name" value="LolA/LolB/LppX"/>
</dbReference>
<dbReference type="EMBL" id="PDKN01000002">
    <property type="protein sequence ID" value="RXJ60220.1"/>
    <property type="molecule type" value="Genomic_DNA"/>
</dbReference>